<evidence type="ECO:0000313" key="2">
    <source>
        <dbReference type="Proteomes" id="UP001432322"/>
    </source>
</evidence>
<accession>A0AAV5WLJ1</accession>
<name>A0AAV5WLJ1_9BILA</name>
<dbReference type="InterPro" id="IPR036047">
    <property type="entry name" value="F-box-like_dom_sf"/>
</dbReference>
<feature type="non-terminal residue" evidence="1">
    <location>
        <position position="1"/>
    </location>
</feature>
<comment type="caution">
    <text evidence="1">The sequence shown here is derived from an EMBL/GenBank/DDBJ whole genome shotgun (WGS) entry which is preliminary data.</text>
</comment>
<protein>
    <recommendedName>
        <fullName evidence="3">F-box domain-containing protein</fullName>
    </recommendedName>
</protein>
<feature type="non-terminal residue" evidence="1">
    <location>
        <position position="83"/>
    </location>
</feature>
<organism evidence="1 2">
    <name type="scientific">Pristionchus fissidentatus</name>
    <dbReference type="NCBI Taxonomy" id="1538716"/>
    <lineage>
        <taxon>Eukaryota</taxon>
        <taxon>Metazoa</taxon>
        <taxon>Ecdysozoa</taxon>
        <taxon>Nematoda</taxon>
        <taxon>Chromadorea</taxon>
        <taxon>Rhabditida</taxon>
        <taxon>Rhabditina</taxon>
        <taxon>Diplogasteromorpha</taxon>
        <taxon>Diplogasteroidea</taxon>
        <taxon>Neodiplogasteridae</taxon>
        <taxon>Pristionchus</taxon>
    </lineage>
</organism>
<gene>
    <name evidence="1" type="ORF">PFISCL1PPCAC_21936</name>
</gene>
<sequence>QDYLSNLNDDCLYRIFSLLTRKDLNTMELMNSRMRAFSRLTHFKDVKLPLHQLVIVQTSAGHSLVVQRVSEDLTTDIVFDFEM</sequence>
<dbReference type="SUPFAM" id="SSF81383">
    <property type="entry name" value="F-box domain"/>
    <property type="match status" value="1"/>
</dbReference>
<keyword evidence="2" id="KW-1185">Reference proteome</keyword>
<dbReference type="Proteomes" id="UP001432322">
    <property type="component" value="Unassembled WGS sequence"/>
</dbReference>
<dbReference type="AlphaFoldDB" id="A0AAV5WLJ1"/>
<evidence type="ECO:0008006" key="3">
    <source>
        <dbReference type="Google" id="ProtNLM"/>
    </source>
</evidence>
<dbReference type="EMBL" id="BTSY01000005">
    <property type="protein sequence ID" value="GMT30639.1"/>
    <property type="molecule type" value="Genomic_DNA"/>
</dbReference>
<evidence type="ECO:0000313" key="1">
    <source>
        <dbReference type="EMBL" id="GMT30639.1"/>
    </source>
</evidence>
<reference evidence="1" key="1">
    <citation type="submission" date="2023-10" db="EMBL/GenBank/DDBJ databases">
        <title>Genome assembly of Pristionchus species.</title>
        <authorList>
            <person name="Yoshida K."/>
            <person name="Sommer R.J."/>
        </authorList>
    </citation>
    <scope>NUCLEOTIDE SEQUENCE</scope>
    <source>
        <strain evidence="1">RS5133</strain>
    </source>
</reference>
<proteinExistence type="predicted"/>